<keyword evidence="1" id="KW-1133">Transmembrane helix</keyword>
<keyword evidence="1" id="KW-0812">Transmembrane</keyword>
<keyword evidence="1" id="KW-0472">Membrane</keyword>
<gene>
    <name evidence="2" type="ordered locus">Dda3937_01778</name>
</gene>
<accession>E0SDZ5</accession>
<evidence type="ECO:0000313" key="3">
    <source>
        <dbReference type="Proteomes" id="UP000006859"/>
    </source>
</evidence>
<feature type="transmembrane region" description="Helical" evidence="1">
    <location>
        <begin position="49"/>
        <end position="74"/>
    </location>
</feature>
<protein>
    <submittedName>
        <fullName evidence="2">Membrane protein mosC</fullName>
    </submittedName>
</protein>
<proteinExistence type="predicted"/>
<feature type="transmembrane region" description="Helical" evidence="1">
    <location>
        <begin position="20"/>
        <end position="42"/>
    </location>
</feature>
<evidence type="ECO:0000256" key="1">
    <source>
        <dbReference type="SAM" id="Phobius"/>
    </source>
</evidence>
<keyword evidence="3" id="KW-1185">Reference proteome</keyword>
<reference evidence="2 3" key="1">
    <citation type="journal article" date="2011" name="J. Bacteriol.">
        <title>Genome sequence of the plant-pathogenic bacterium Dickeya dadantii 3937.</title>
        <authorList>
            <person name="Glasner J.D."/>
            <person name="Yang C.H."/>
            <person name="Reverchon S."/>
            <person name="Hugouvieux-Cotte-Pattat N."/>
            <person name="Condemine G."/>
            <person name="Bohin J.P."/>
            <person name="Van Gijsegem F."/>
            <person name="Yang S."/>
            <person name="Franza T."/>
            <person name="Expert D."/>
            <person name="Plunkett G. III"/>
            <person name="San Francisco M.J."/>
            <person name="Charkowski A.O."/>
            <person name="Py B."/>
            <person name="Bell K."/>
            <person name="Rauscher L."/>
            <person name="Rodriguez-Palenzuela P."/>
            <person name="Toussaint A."/>
            <person name="Holeva M.C."/>
            <person name="He S.Y."/>
            <person name="Douet V."/>
            <person name="Boccara M."/>
            <person name="Blanco C."/>
            <person name="Toth I."/>
            <person name="Anderson B.D."/>
            <person name="Biehl B.S."/>
            <person name="Mau B."/>
            <person name="Flynn S.M."/>
            <person name="Barras F."/>
            <person name="Lindeberg M."/>
            <person name="Birch P.R."/>
            <person name="Tsuyumu S."/>
            <person name="Shi X."/>
            <person name="Hibbing M."/>
            <person name="Yap M.N."/>
            <person name="Carpentier M."/>
            <person name="Dassa E."/>
            <person name="Umehara M."/>
            <person name="Kim J.F."/>
            <person name="Rusch M."/>
            <person name="Soni P."/>
            <person name="Mayhew G.F."/>
            <person name="Fouts D.E."/>
            <person name="Gill S.R."/>
            <person name="Blattner F.R."/>
            <person name="Keen N.T."/>
            <person name="Perna N.T."/>
        </authorList>
    </citation>
    <scope>NUCLEOTIDE SEQUENCE [LARGE SCALE GENOMIC DNA]</scope>
    <source>
        <strain evidence="2 3">3937</strain>
    </source>
</reference>
<dbReference type="Proteomes" id="UP000006859">
    <property type="component" value="Chromosome"/>
</dbReference>
<dbReference type="eggNOG" id="COG2814">
    <property type="taxonomic scope" value="Bacteria"/>
</dbReference>
<dbReference type="HOGENOM" id="CLU_2205873_0_0_6"/>
<name>E0SDZ5_DICD3</name>
<sequence>MSSILSSSTPGQSQRPGDKALQFATRAAFFITGAAMSVSAAGKQRVMPAGLAVASVSTLGYTGILTGLALPGFIAQWSSLSLALGCVALLLLVVSLSIRLLTRSSGA</sequence>
<feature type="transmembrane region" description="Helical" evidence="1">
    <location>
        <begin position="80"/>
        <end position="101"/>
    </location>
</feature>
<evidence type="ECO:0000313" key="2">
    <source>
        <dbReference type="EMBL" id="ADM97445.1"/>
    </source>
</evidence>
<dbReference type="STRING" id="198628.Dda3937_01778"/>
<dbReference type="AlphaFoldDB" id="E0SDZ5"/>
<dbReference type="EMBL" id="CP002038">
    <property type="protein sequence ID" value="ADM97445.1"/>
    <property type="molecule type" value="Genomic_DNA"/>
</dbReference>
<organism evidence="2 3">
    <name type="scientific">Dickeya dadantii (strain 3937)</name>
    <name type="common">Erwinia chrysanthemi (strain 3937)</name>
    <dbReference type="NCBI Taxonomy" id="198628"/>
    <lineage>
        <taxon>Bacteria</taxon>
        <taxon>Pseudomonadati</taxon>
        <taxon>Pseudomonadota</taxon>
        <taxon>Gammaproteobacteria</taxon>
        <taxon>Enterobacterales</taxon>
        <taxon>Pectobacteriaceae</taxon>
        <taxon>Dickeya</taxon>
    </lineage>
</organism>
<dbReference type="KEGG" id="ddd:Dda3937_01778"/>